<name>A0ABP6UQQ3_9MICO</name>
<reference evidence="2" key="1">
    <citation type="journal article" date="2019" name="Int. J. Syst. Evol. Microbiol.">
        <title>The Global Catalogue of Microorganisms (GCM) 10K type strain sequencing project: providing services to taxonomists for standard genome sequencing and annotation.</title>
        <authorList>
            <consortium name="The Broad Institute Genomics Platform"/>
            <consortium name="The Broad Institute Genome Sequencing Center for Infectious Disease"/>
            <person name="Wu L."/>
            <person name="Ma J."/>
        </authorList>
    </citation>
    <scope>NUCLEOTIDE SEQUENCE [LARGE SCALE GENOMIC DNA]</scope>
    <source>
        <strain evidence="2">JCM 17459</strain>
    </source>
</reference>
<accession>A0ABP6UQQ3</accession>
<keyword evidence="2" id="KW-1185">Reference proteome</keyword>
<sequence length="322" mass="35465">MRQFGWALRCMQIGTWSAPPVLTRVRDAMLASGSLARRIAEDAVLVSMRNGEAHEDLEWDGVHEHYVVDDEPIDRDEVVAASVIALSFDRGCEAALAYHRATRLPLREAAPTPIADDPFSMPAWQRAEAYFGSNGLRALRSELNVRTARVWLQALELGQINPCFQALISVQQLLPAIEAFEIYIEGRDEPAIEVSANALAVNLPVWIQAREIFDAMPIVTFLPANFAARSEVEQASKASRSAAWMAADGVLDALDGGPESLDESGVTLLVDRLHLVETAAEHCLRLMRLFRIEGVVGGSSPREWCIGPVISGSVILRCRVRR</sequence>
<protein>
    <submittedName>
        <fullName evidence="1">Uncharacterized protein</fullName>
    </submittedName>
</protein>
<evidence type="ECO:0000313" key="1">
    <source>
        <dbReference type="EMBL" id="GAA3513360.1"/>
    </source>
</evidence>
<gene>
    <name evidence="1" type="ORF">GCM10022262_41500</name>
</gene>
<organism evidence="1 2">
    <name type="scientific">Georgenia daeguensis</name>
    <dbReference type="NCBI Taxonomy" id="908355"/>
    <lineage>
        <taxon>Bacteria</taxon>
        <taxon>Bacillati</taxon>
        <taxon>Actinomycetota</taxon>
        <taxon>Actinomycetes</taxon>
        <taxon>Micrococcales</taxon>
        <taxon>Bogoriellaceae</taxon>
        <taxon>Georgenia</taxon>
    </lineage>
</organism>
<dbReference type="EMBL" id="BAABBA010000044">
    <property type="protein sequence ID" value="GAA3513360.1"/>
    <property type="molecule type" value="Genomic_DNA"/>
</dbReference>
<dbReference type="Proteomes" id="UP001499841">
    <property type="component" value="Unassembled WGS sequence"/>
</dbReference>
<proteinExistence type="predicted"/>
<evidence type="ECO:0000313" key="2">
    <source>
        <dbReference type="Proteomes" id="UP001499841"/>
    </source>
</evidence>
<comment type="caution">
    <text evidence="1">The sequence shown here is derived from an EMBL/GenBank/DDBJ whole genome shotgun (WGS) entry which is preliminary data.</text>
</comment>